<feature type="compositionally biased region" description="Basic and acidic residues" evidence="1">
    <location>
        <begin position="248"/>
        <end position="258"/>
    </location>
</feature>
<organism evidence="2 3">
    <name type="scientific">Hibiscus sabdariffa</name>
    <name type="common">roselle</name>
    <dbReference type="NCBI Taxonomy" id="183260"/>
    <lineage>
        <taxon>Eukaryota</taxon>
        <taxon>Viridiplantae</taxon>
        <taxon>Streptophyta</taxon>
        <taxon>Embryophyta</taxon>
        <taxon>Tracheophyta</taxon>
        <taxon>Spermatophyta</taxon>
        <taxon>Magnoliopsida</taxon>
        <taxon>eudicotyledons</taxon>
        <taxon>Gunneridae</taxon>
        <taxon>Pentapetalae</taxon>
        <taxon>rosids</taxon>
        <taxon>malvids</taxon>
        <taxon>Malvales</taxon>
        <taxon>Malvaceae</taxon>
        <taxon>Malvoideae</taxon>
        <taxon>Hibiscus</taxon>
    </lineage>
</organism>
<evidence type="ECO:0000313" key="3">
    <source>
        <dbReference type="Proteomes" id="UP001472677"/>
    </source>
</evidence>
<sequence length="258" mass="28752">MRCKKHLTDLSSRVGVCATCLRERLLVLLAAQTRIERATAAASSAAENRRQHEPPPLVFPRSVSPYVSRRKSDEDGATWIHQKRFYSTPQVDLTTTTADFDAASTCFKKKHRFSLFSRLFGTRSEKYSSDPRVHHHREPSDEQSSSSSSSPSWFSAIFTASRKSQQSSRTSRVEYCSQIGPRDRRSCIDRGTPPAIESNWGDECDRSQLGTSPEVSPRWKRTPTAAGEPVGNGVMLEPAAESESEPAGEPKDRIGARH</sequence>
<feature type="region of interest" description="Disordered" evidence="1">
    <location>
        <begin position="126"/>
        <end position="151"/>
    </location>
</feature>
<name>A0ABR2FUA5_9ROSI</name>
<keyword evidence="3" id="KW-1185">Reference proteome</keyword>
<dbReference type="EMBL" id="JBBPBM010000004">
    <property type="protein sequence ID" value="KAK8587831.1"/>
    <property type="molecule type" value="Genomic_DNA"/>
</dbReference>
<feature type="region of interest" description="Disordered" evidence="1">
    <location>
        <begin position="183"/>
        <end position="258"/>
    </location>
</feature>
<feature type="region of interest" description="Disordered" evidence="1">
    <location>
        <begin position="42"/>
        <end position="63"/>
    </location>
</feature>
<protein>
    <submittedName>
        <fullName evidence="2">Uncharacterized protein</fullName>
    </submittedName>
</protein>
<reference evidence="2 3" key="1">
    <citation type="journal article" date="2024" name="G3 (Bethesda)">
        <title>Genome assembly of Hibiscus sabdariffa L. provides insights into metabolisms of medicinal natural products.</title>
        <authorList>
            <person name="Kim T."/>
        </authorList>
    </citation>
    <scope>NUCLEOTIDE SEQUENCE [LARGE SCALE GENOMIC DNA]</scope>
    <source>
        <strain evidence="2">TK-2024</strain>
        <tissue evidence="2">Old leaves</tissue>
    </source>
</reference>
<dbReference type="PANTHER" id="PTHR35486">
    <property type="entry name" value="EXPRESSED PROTEIN"/>
    <property type="match status" value="1"/>
</dbReference>
<feature type="compositionally biased region" description="Low complexity" evidence="1">
    <location>
        <begin position="142"/>
        <end position="151"/>
    </location>
</feature>
<evidence type="ECO:0000256" key="1">
    <source>
        <dbReference type="SAM" id="MobiDB-lite"/>
    </source>
</evidence>
<comment type="caution">
    <text evidence="2">The sequence shown here is derived from an EMBL/GenBank/DDBJ whole genome shotgun (WGS) entry which is preliminary data.</text>
</comment>
<accession>A0ABR2FUA5</accession>
<evidence type="ECO:0000313" key="2">
    <source>
        <dbReference type="EMBL" id="KAK8587831.1"/>
    </source>
</evidence>
<proteinExistence type="predicted"/>
<gene>
    <name evidence="2" type="ORF">V6N12_022305</name>
</gene>
<dbReference type="Proteomes" id="UP001472677">
    <property type="component" value="Unassembled WGS sequence"/>
</dbReference>
<dbReference type="PANTHER" id="PTHR35486:SF1">
    <property type="entry name" value="OS02G0689500 PROTEIN"/>
    <property type="match status" value="1"/>
</dbReference>